<dbReference type="InterPro" id="IPR041413">
    <property type="entry name" value="MLTR_LBD"/>
</dbReference>
<dbReference type="GO" id="GO:0003677">
    <property type="term" value="F:DNA binding"/>
    <property type="evidence" value="ECO:0007669"/>
    <property type="project" value="InterPro"/>
</dbReference>
<protein>
    <submittedName>
        <fullName evidence="2">Transcriptional regulator</fullName>
    </submittedName>
</protein>
<dbReference type="Pfam" id="PF13560">
    <property type="entry name" value="HTH_31"/>
    <property type="match status" value="1"/>
</dbReference>
<dbReference type="PANTHER" id="PTHR35010">
    <property type="entry name" value="BLL4672 PROTEIN-RELATED"/>
    <property type="match status" value="1"/>
</dbReference>
<dbReference type="STRING" id="56689.GCA_001291445_00881"/>
<dbReference type="InterPro" id="IPR001387">
    <property type="entry name" value="Cro/C1-type_HTH"/>
</dbReference>
<dbReference type="CDD" id="cd00093">
    <property type="entry name" value="HTH_XRE"/>
    <property type="match status" value="1"/>
</dbReference>
<dbReference type="Gene3D" id="1.10.260.40">
    <property type="entry name" value="lambda repressor-like DNA-binding domains"/>
    <property type="match status" value="1"/>
</dbReference>
<organism evidence="2 3">
    <name type="scientific">Mycolicibacterium mucogenicum</name>
    <name type="common">Mycobacterium mucogenicum</name>
    <dbReference type="NCBI Taxonomy" id="56689"/>
    <lineage>
        <taxon>Bacteria</taxon>
        <taxon>Bacillati</taxon>
        <taxon>Actinomycetota</taxon>
        <taxon>Actinomycetes</taxon>
        <taxon>Mycobacteriales</taxon>
        <taxon>Mycobacteriaceae</taxon>
        <taxon>Mycolicibacterium</taxon>
    </lineage>
</organism>
<dbReference type="SMART" id="SM00530">
    <property type="entry name" value="HTH_XRE"/>
    <property type="match status" value="1"/>
</dbReference>
<dbReference type="SUPFAM" id="SSF47413">
    <property type="entry name" value="lambda repressor-like DNA-binding domains"/>
    <property type="match status" value="1"/>
</dbReference>
<dbReference type="AlphaFoldDB" id="A0A1A3GYI4"/>
<dbReference type="Pfam" id="PF17765">
    <property type="entry name" value="MLTR_LBD"/>
    <property type="match status" value="1"/>
</dbReference>
<evidence type="ECO:0000313" key="2">
    <source>
        <dbReference type="EMBL" id="OBJ40443.1"/>
    </source>
</evidence>
<accession>A0A1A3GYI4</accession>
<reference evidence="3" key="1">
    <citation type="submission" date="2016-06" db="EMBL/GenBank/DDBJ databases">
        <authorList>
            <person name="Sutton G."/>
            <person name="Brinkac L."/>
            <person name="Sanka R."/>
            <person name="Adams M."/>
            <person name="Lau E."/>
            <person name="Garcia-Basteiro A."/>
            <person name="Lopez-Varela E."/>
            <person name="Palencia S."/>
        </authorList>
    </citation>
    <scope>NUCLEOTIDE SEQUENCE [LARGE SCALE GENOMIC DNA]</scope>
    <source>
        <strain evidence="3">1127319.6</strain>
    </source>
</reference>
<evidence type="ECO:0000259" key="1">
    <source>
        <dbReference type="PROSITE" id="PS50943"/>
    </source>
</evidence>
<proteinExistence type="predicted"/>
<comment type="caution">
    <text evidence="2">The sequence shown here is derived from an EMBL/GenBank/DDBJ whole genome shotgun (WGS) entry which is preliminary data.</text>
</comment>
<dbReference type="PROSITE" id="PS50943">
    <property type="entry name" value="HTH_CROC1"/>
    <property type="match status" value="1"/>
</dbReference>
<dbReference type="Proteomes" id="UP000093898">
    <property type="component" value="Unassembled WGS sequence"/>
</dbReference>
<name>A0A1A3GYI4_MYCMU</name>
<dbReference type="RefSeq" id="WP_064982256.1">
    <property type="nucleotide sequence ID" value="NZ_LZLC01000157.1"/>
</dbReference>
<evidence type="ECO:0000313" key="3">
    <source>
        <dbReference type="Proteomes" id="UP000093898"/>
    </source>
</evidence>
<gene>
    <name evidence="2" type="ORF">A5630_01735</name>
</gene>
<dbReference type="PANTHER" id="PTHR35010:SF2">
    <property type="entry name" value="BLL4672 PROTEIN"/>
    <property type="match status" value="1"/>
</dbReference>
<dbReference type="EMBL" id="LZLC01000157">
    <property type="protein sequence ID" value="OBJ40443.1"/>
    <property type="molecule type" value="Genomic_DNA"/>
</dbReference>
<sequence>MDQRKDIREFLTSRRARITPQQAGLPDYGAKRRVPGLRREEVALLAGVSVDYYTRLERGNLTGVSDSVLNSVATVLQLDETERAHLFNLIKVSHGPRRTPRKTGSRIRPTVQLILDAMVGVPAWVSNDRLDILAANAVGAELYRDAIDGADGRANIARFLFLDHRAREFFVDWNQQADNAVAILRGAAARDPYDDRLTQLVGELSTRSDEFRVRWGAHIIRAHESGPKALKHPAVGQLDLTFDRLELAADPGLVLYVMTAEPNSPTAERLQLLGSLAATRRSPG</sequence>
<dbReference type="OrthoDB" id="3608749at2"/>
<dbReference type="InterPro" id="IPR010982">
    <property type="entry name" value="Lambda_DNA-bd_dom_sf"/>
</dbReference>
<feature type="domain" description="HTH cro/C1-type" evidence="1">
    <location>
        <begin position="36"/>
        <end position="83"/>
    </location>
</feature>
<dbReference type="Gene3D" id="3.30.450.180">
    <property type="match status" value="1"/>
</dbReference>